<dbReference type="EMBL" id="SRRZ01000160">
    <property type="protein sequence ID" value="NQE37898.1"/>
    <property type="molecule type" value="Genomic_DNA"/>
</dbReference>
<protein>
    <submittedName>
        <fullName evidence="1">Uncharacterized protein</fullName>
    </submittedName>
</protein>
<reference evidence="1 2" key="1">
    <citation type="journal article" date="2020" name="Sci. Rep.">
        <title>A novel cyanobacterial geosmin producer, revising GeoA distribution and dispersion patterns in Bacteria.</title>
        <authorList>
            <person name="Churro C."/>
            <person name="Semedo-Aguiar A.P."/>
            <person name="Silva A.D."/>
            <person name="Pereira-Leal J.B."/>
            <person name="Leite R.B."/>
        </authorList>
    </citation>
    <scope>NUCLEOTIDE SEQUENCE [LARGE SCALE GENOMIC DNA]</scope>
    <source>
        <strain evidence="1 2">IPMA8</strain>
    </source>
</reference>
<gene>
    <name evidence="1" type="ORF">E5S67_05679</name>
</gene>
<sequence>MNNLQLPQKDREKEIAQLESFIKSDIDARELKRAIAVRMALSGNIYNEISKILGISIAFLRKMRYNNSSE</sequence>
<dbReference type="Proteomes" id="UP000702425">
    <property type="component" value="Unassembled WGS sequence"/>
</dbReference>
<proteinExistence type="predicted"/>
<accession>A0ABX2D5T3</accession>
<name>A0ABX2D5T3_9CYAN</name>
<dbReference type="RefSeq" id="WP_172192276.1">
    <property type="nucleotide sequence ID" value="NZ_CAWPPK010000069.1"/>
</dbReference>
<organism evidence="1 2">
    <name type="scientific">Microcoleus asticus IPMA8</name>
    <dbReference type="NCBI Taxonomy" id="2563858"/>
    <lineage>
        <taxon>Bacteria</taxon>
        <taxon>Bacillati</taxon>
        <taxon>Cyanobacteriota</taxon>
        <taxon>Cyanophyceae</taxon>
        <taxon>Oscillatoriophycideae</taxon>
        <taxon>Oscillatoriales</taxon>
        <taxon>Microcoleaceae</taxon>
        <taxon>Microcoleus</taxon>
        <taxon>Microcoleus asticus</taxon>
    </lineage>
</organism>
<evidence type="ECO:0000313" key="1">
    <source>
        <dbReference type="EMBL" id="NQE37898.1"/>
    </source>
</evidence>
<evidence type="ECO:0000313" key="2">
    <source>
        <dbReference type="Proteomes" id="UP000702425"/>
    </source>
</evidence>
<keyword evidence="2" id="KW-1185">Reference proteome</keyword>
<comment type="caution">
    <text evidence="1">The sequence shown here is derived from an EMBL/GenBank/DDBJ whole genome shotgun (WGS) entry which is preliminary data.</text>
</comment>